<evidence type="ECO:0000259" key="1">
    <source>
        <dbReference type="PROSITE" id="PS51819"/>
    </source>
</evidence>
<dbReference type="InterPro" id="IPR037523">
    <property type="entry name" value="VOC_core"/>
</dbReference>
<dbReference type="EMBL" id="JBHSAY010000020">
    <property type="protein sequence ID" value="MFC4135216.1"/>
    <property type="molecule type" value="Genomic_DNA"/>
</dbReference>
<keyword evidence="3" id="KW-1185">Reference proteome</keyword>
<accession>A0ABV8LXV5</accession>
<dbReference type="Pfam" id="PF00903">
    <property type="entry name" value="Glyoxalase"/>
    <property type="match status" value="1"/>
</dbReference>
<dbReference type="Proteomes" id="UP001595816">
    <property type="component" value="Unassembled WGS sequence"/>
</dbReference>
<evidence type="ECO:0000313" key="2">
    <source>
        <dbReference type="EMBL" id="MFC4135216.1"/>
    </source>
</evidence>
<dbReference type="InterPro" id="IPR004360">
    <property type="entry name" value="Glyas_Fos-R_dOase_dom"/>
</dbReference>
<dbReference type="SUPFAM" id="SSF54593">
    <property type="entry name" value="Glyoxalase/Bleomycin resistance protein/Dihydroxybiphenyl dioxygenase"/>
    <property type="match status" value="1"/>
</dbReference>
<comment type="caution">
    <text evidence="2">The sequence shown here is derived from an EMBL/GenBank/DDBJ whole genome shotgun (WGS) entry which is preliminary data.</text>
</comment>
<dbReference type="PROSITE" id="PS51819">
    <property type="entry name" value="VOC"/>
    <property type="match status" value="1"/>
</dbReference>
<sequence length="138" mass="15358">MRLRMELFVDDLDASIAFYTHILGFRMMRREGGYASLRNGTVILGLGLVGGPPAGGPGEGLTQTRLAAGKGGGVEIVLELDDTDQLTEFYHRCRDRWTITEPLRQRPWGLADFRLTDPDGYYLRITHGDYTAEPDPAT</sequence>
<proteinExistence type="predicted"/>
<evidence type="ECO:0000313" key="3">
    <source>
        <dbReference type="Proteomes" id="UP001595816"/>
    </source>
</evidence>
<reference evidence="3" key="1">
    <citation type="journal article" date="2019" name="Int. J. Syst. Evol. Microbiol.">
        <title>The Global Catalogue of Microorganisms (GCM) 10K type strain sequencing project: providing services to taxonomists for standard genome sequencing and annotation.</title>
        <authorList>
            <consortium name="The Broad Institute Genomics Platform"/>
            <consortium name="The Broad Institute Genome Sequencing Center for Infectious Disease"/>
            <person name="Wu L."/>
            <person name="Ma J."/>
        </authorList>
    </citation>
    <scope>NUCLEOTIDE SEQUENCE [LARGE SCALE GENOMIC DNA]</scope>
    <source>
        <strain evidence="3">CGMCC 4.7289</strain>
    </source>
</reference>
<dbReference type="RefSeq" id="WP_253763093.1">
    <property type="nucleotide sequence ID" value="NZ_JAMZDZ010000001.1"/>
</dbReference>
<gene>
    <name evidence="2" type="ORF">ACFOZ4_31780</name>
</gene>
<dbReference type="Gene3D" id="3.10.180.10">
    <property type="entry name" value="2,3-Dihydroxybiphenyl 1,2-Dioxygenase, domain 1"/>
    <property type="match status" value="1"/>
</dbReference>
<name>A0ABV8LXV5_9ACTN</name>
<feature type="domain" description="VOC" evidence="1">
    <location>
        <begin position="1"/>
        <end position="128"/>
    </location>
</feature>
<dbReference type="InterPro" id="IPR029068">
    <property type="entry name" value="Glyas_Bleomycin-R_OHBP_Dase"/>
</dbReference>
<protein>
    <submittedName>
        <fullName evidence="2">VOC family protein</fullName>
    </submittedName>
</protein>
<organism evidence="2 3">
    <name type="scientific">Hamadaea flava</name>
    <dbReference type="NCBI Taxonomy" id="1742688"/>
    <lineage>
        <taxon>Bacteria</taxon>
        <taxon>Bacillati</taxon>
        <taxon>Actinomycetota</taxon>
        <taxon>Actinomycetes</taxon>
        <taxon>Micromonosporales</taxon>
        <taxon>Micromonosporaceae</taxon>
        <taxon>Hamadaea</taxon>
    </lineage>
</organism>